<evidence type="ECO:0000313" key="2">
    <source>
        <dbReference type="EMBL" id="MBB5729675.1"/>
    </source>
</evidence>
<evidence type="ECO:0000313" key="3">
    <source>
        <dbReference type="Proteomes" id="UP000546701"/>
    </source>
</evidence>
<keyword evidence="1" id="KW-0732">Signal</keyword>
<feature type="signal peptide" evidence="1">
    <location>
        <begin position="1"/>
        <end position="18"/>
    </location>
</feature>
<dbReference type="RefSeq" id="WP_229673969.1">
    <property type="nucleotide sequence ID" value="NZ_BMJP01000003.1"/>
</dbReference>
<feature type="chain" id="PRO_5030685224" evidence="1">
    <location>
        <begin position="19"/>
        <end position="130"/>
    </location>
</feature>
<accession>A0A7W9BT81</accession>
<comment type="caution">
    <text evidence="2">The sequence shown here is derived from an EMBL/GenBank/DDBJ whole genome shotgun (WGS) entry which is preliminary data.</text>
</comment>
<reference evidence="2 3" key="1">
    <citation type="submission" date="2020-08" db="EMBL/GenBank/DDBJ databases">
        <title>Genomic Encyclopedia of Type Strains, Phase IV (KMG-IV): sequencing the most valuable type-strain genomes for metagenomic binning, comparative biology and taxonomic classification.</title>
        <authorList>
            <person name="Goeker M."/>
        </authorList>
    </citation>
    <scope>NUCLEOTIDE SEQUENCE [LARGE SCALE GENOMIC DNA]</scope>
    <source>
        <strain evidence="2 3">DSM 103336</strain>
    </source>
</reference>
<gene>
    <name evidence="2" type="ORF">FHS99_002171</name>
</gene>
<proteinExistence type="predicted"/>
<dbReference type="Proteomes" id="UP000546701">
    <property type="component" value="Unassembled WGS sequence"/>
</dbReference>
<sequence length="130" mass="13291">MFFSWSIMLAAGCTAKSAALITSTGEGELASVRSVLRVPSTTISLAGSWDAAVPEEAEVSCDAAAWVVINAVAAAASVSAAKAADPDASENANAMDEVIDLIIKSPQLIKALSDTLFLQVRRSAADSSTC</sequence>
<keyword evidence="3" id="KW-1185">Reference proteome</keyword>
<name>A0A7W9BT81_9SPHN</name>
<organism evidence="2 3">
    <name type="scientific">Sphingomonas prati</name>
    <dbReference type="NCBI Taxonomy" id="1843237"/>
    <lineage>
        <taxon>Bacteria</taxon>
        <taxon>Pseudomonadati</taxon>
        <taxon>Pseudomonadota</taxon>
        <taxon>Alphaproteobacteria</taxon>
        <taxon>Sphingomonadales</taxon>
        <taxon>Sphingomonadaceae</taxon>
        <taxon>Sphingomonas</taxon>
    </lineage>
</organism>
<protein>
    <submittedName>
        <fullName evidence="2">Uncharacterized protein</fullName>
    </submittedName>
</protein>
<dbReference type="AlphaFoldDB" id="A0A7W9BT81"/>
<dbReference type="EMBL" id="JACIJR010000005">
    <property type="protein sequence ID" value="MBB5729675.1"/>
    <property type="molecule type" value="Genomic_DNA"/>
</dbReference>
<evidence type="ECO:0000256" key="1">
    <source>
        <dbReference type="SAM" id="SignalP"/>
    </source>
</evidence>